<dbReference type="EMBL" id="FNVB01000003">
    <property type="protein sequence ID" value="SEG33788.1"/>
    <property type="molecule type" value="Genomic_DNA"/>
</dbReference>
<dbReference type="Proteomes" id="UP000199690">
    <property type="component" value="Unassembled WGS sequence"/>
</dbReference>
<dbReference type="GO" id="GO:0006094">
    <property type="term" value="P:gluconeogenesis"/>
    <property type="evidence" value="ECO:0007669"/>
    <property type="project" value="InterPro"/>
</dbReference>
<comment type="pathway">
    <text evidence="1">Carbohydrate biosynthesis; gluconeogenesis.</text>
</comment>
<keyword evidence="6" id="KW-1185">Reference proteome</keyword>
<dbReference type="InterPro" id="IPR005131">
    <property type="entry name" value="Ser_deHydtase_bsu"/>
</dbReference>
<evidence type="ECO:0000313" key="4">
    <source>
        <dbReference type="EMBL" id="SEG33788.1"/>
    </source>
</evidence>
<evidence type="ECO:0000256" key="1">
    <source>
        <dbReference type="ARBA" id="ARBA00004742"/>
    </source>
</evidence>
<accession>A0A1I2GHL7</accession>
<feature type="region of interest" description="Disordered" evidence="2">
    <location>
        <begin position="67"/>
        <end position="94"/>
    </location>
</feature>
<dbReference type="EMBL" id="FOME01000021">
    <property type="protein sequence ID" value="SFF17002.1"/>
    <property type="molecule type" value="Genomic_DNA"/>
</dbReference>
<protein>
    <submittedName>
        <fullName evidence="4">Serine dehydratase beta chain</fullName>
    </submittedName>
</protein>
<evidence type="ECO:0000259" key="3">
    <source>
        <dbReference type="Pfam" id="PF03315"/>
    </source>
</evidence>
<feature type="domain" description="Serine dehydratase beta chain" evidence="3">
    <location>
        <begin position="5"/>
        <end position="47"/>
    </location>
</feature>
<reference evidence="6 7" key="2">
    <citation type="submission" date="2016-10" db="EMBL/GenBank/DDBJ databases">
        <authorList>
            <person name="Varghese N."/>
            <person name="Submissions S."/>
        </authorList>
    </citation>
    <scope>NUCLEOTIDE SEQUENCE [LARGE SCALE GENOMIC DNA]</scope>
    <source>
        <strain evidence="7">ATCC 20501</strain>
        <strain evidence="5 6">CGMCC 4.3529</strain>
    </source>
</reference>
<dbReference type="GO" id="GO:0003941">
    <property type="term" value="F:L-serine ammonia-lyase activity"/>
    <property type="evidence" value="ECO:0007669"/>
    <property type="project" value="InterPro"/>
</dbReference>
<reference evidence="4" key="1">
    <citation type="submission" date="2016-10" db="EMBL/GenBank/DDBJ databases">
        <authorList>
            <person name="de Groot N.N."/>
        </authorList>
    </citation>
    <scope>NUCLEOTIDE SEQUENCE [LARGE SCALE GENOMIC DNA]</scope>
    <source>
        <strain evidence="4">ATCC 20501</strain>
    </source>
</reference>
<evidence type="ECO:0000313" key="5">
    <source>
        <dbReference type="EMBL" id="SFF17002.1"/>
    </source>
</evidence>
<name>A0A1H5ZBL8_9PSEU</name>
<proteinExistence type="predicted"/>
<dbReference type="Gene3D" id="3.30.1330.90">
    <property type="entry name" value="D-3-phosphoglycerate dehydrogenase, domain 3"/>
    <property type="match status" value="1"/>
</dbReference>
<evidence type="ECO:0000313" key="7">
    <source>
        <dbReference type="Proteomes" id="UP000236729"/>
    </source>
</evidence>
<gene>
    <name evidence="4" type="ORF">SAMN02982929_01757</name>
    <name evidence="5" type="ORF">SAMN05216506_12116</name>
</gene>
<dbReference type="GO" id="GO:0051539">
    <property type="term" value="F:4 iron, 4 sulfur cluster binding"/>
    <property type="evidence" value="ECO:0007669"/>
    <property type="project" value="InterPro"/>
</dbReference>
<dbReference type="InterPro" id="IPR029009">
    <property type="entry name" value="ASB_dom_sf"/>
</dbReference>
<dbReference type="Pfam" id="PF03315">
    <property type="entry name" value="SDH_beta"/>
    <property type="match status" value="1"/>
</dbReference>
<dbReference type="RefSeq" id="WP_107916129.1">
    <property type="nucleotide sequence ID" value="NZ_FNVB01000003.1"/>
</dbReference>
<accession>A0A1H5ZBL8</accession>
<organism evidence="4 7">
    <name type="scientific">Saccharopolyspora kobensis</name>
    <dbReference type="NCBI Taxonomy" id="146035"/>
    <lineage>
        <taxon>Bacteria</taxon>
        <taxon>Bacillati</taxon>
        <taxon>Actinomycetota</taxon>
        <taxon>Actinomycetes</taxon>
        <taxon>Pseudonocardiales</taxon>
        <taxon>Pseudonocardiaceae</taxon>
        <taxon>Saccharopolyspora</taxon>
    </lineage>
</organism>
<evidence type="ECO:0000256" key="2">
    <source>
        <dbReference type="SAM" id="MobiDB-lite"/>
    </source>
</evidence>
<dbReference type="AlphaFoldDB" id="A0A1H5ZBL8"/>
<dbReference type="Proteomes" id="UP000236729">
    <property type="component" value="Unassembled WGS sequence"/>
</dbReference>
<sequence>MSVSAGIGPSSARPVGPMVAARRFLPAADGLLRDVRSVRVELFGATCAGTPRTGRSCTVCSARSRPKWTSTPPVRAASSSATSGGGLSLDVVAC</sequence>
<evidence type="ECO:0000313" key="6">
    <source>
        <dbReference type="Proteomes" id="UP000199690"/>
    </source>
</evidence>